<evidence type="ECO:0000313" key="2">
    <source>
        <dbReference type="EMBL" id="GAS85436.1"/>
    </source>
</evidence>
<evidence type="ECO:0000313" key="3">
    <source>
        <dbReference type="Proteomes" id="UP000069697"/>
    </source>
</evidence>
<dbReference type="GO" id="GO:0016740">
    <property type="term" value="F:transferase activity"/>
    <property type="evidence" value="ECO:0007669"/>
    <property type="project" value="UniProtKB-KW"/>
</dbReference>
<keyword evidence="2" id="KW-0808">Transferase</keyword>
<dbReference type="RefSeq" id="WP_062837789.1">
    <property type="nucleotide sequence ID" value="NZ_BCNV01000010.1"/>
</dbReference>
<dbReference type="Pfam" id="PF18765">
    <property type="entry name" value="Polbeta"/>
    <property type="match status" value="1"/>
</dbReference>
<dbReference type="InterPro" id="IPR043519">
    <property type="entry name" value="NT_sf"/>
</dbReference>
<sequence>MFIKLNNNKFKKEMEFYKTFNRIYVFGSYLTDKKNSNDIDIVIIYKYYSSDFRKDLYKFKKKLSNLVNLPLDITALSEKEEKDVNFIDELNNNYIVLK</sequence>
<accession>A0A100VTC2</accession>
<feature type="domain" description="Polymerase beta nucleotidyltransferase" evidence="1">
    <location>
        <begin position="9"/>
        <end position="82"/>
    </location>
</feature>
<organism evidence="2 3">
    <name type="scientific">Paenibacillus amylolyticus</name>
    <dbReference type="NCBI Taxonomy" id="1451"/>
    <lineage>
        <taxon>Bacteria</taxon>
        <taxon>Bacillati</taxon>
        <taxon>Bacillota</taxon>
        <taxon>Bacilli</taxon>
        <taxon>Bacillales</taxon>
        <taxon>Paenibacillaceae</taxon>
        <taxon>Paenibacillus</taxon>
    </lineage>
</organism>
<protein>
    <submittedName>
        <fullName evidence="2">Nucleotidyltransferase</fullName>
    </submittedName>
</protein>
<dbReference type="CDD" id="cd05403">
    <property type="entry name" value="NT_KNTase_like"/>
    <property type="match status" value="1"/>
</dbReference>
<dbReference type="InterPro" id="IPR041633">
    <property type="entry name" value="Polbeta"/>
</dbReference>
<dbReference type="Proteomes" id="UP000069697">
    <property type="component" value="Unassembled WGS sequence"/>
</dbReference>
<dbReference type="AlphaFoldDB" id="A0A100VTC2"/>
<evidence type="ECO:0000259" key="1">
    <source>
        <dbReference type="Pfam" id="PF18765"/>
    </source>
</evidence>
<comment type="caution">
    <text evidence="2">The sequence shown here is derived from an EMBL/GenBank/DDBJ whole genome shotgun (WGS) entry which is preliminary data.</text>
</comment>
<dbReference type="SUPFAM" id="SSF81301">
    <property type="entry name" value="Nucleotidyltransferase"/>
    <property type="match status" value="1"/>
</dbReference>
<dbReference type="EMBL" id="BCNV01000010">
    <property type="protein sequence ID" value="GAS85436.1"/>
    <property type="molecule type" value="Genomic_DNA"/>
</dbReference>
<proteinExistence type="predicted"/>
<gene>
    <name evidence="2" type="ORF">PAHA3_5568</name>
</gene>
<reference evidence="2 3" key="1">
    <citation type="journal article" date="2016" name="Genome Announc.">
        <title>Draft Genome Sequence of Paenibacillus amylolyticus Heshi-A3, Isolated from Fermented Rice Bran in a Japanese Fermented Seafood Dish.</title>
        <authorList>
            <person name="Akuzawa S."/>
            <person name="Nagaoka J."/>
            <person name="Kanekatsu M."/>
            <person name="Kubota E."/>
            <person name="Ohtake R."/>
            <person name="Suzuki T."/>
            <person name="Kanesaki Y."/>
        </authorList>
    </citation>
    <scope>NUCLEOTIDE SEQUENCE [LARGE SCALE GENOMIC DNA]</scope>
    <source>
        <strain evidence="2 3">Heshi-A3</strain>
    </source>
</reference>
<dbReference type="Gene3D" id="3.30.460.10">
    <property type="entry name" value="Beta Polymerase, domain 2"/>
    <property type="match status" value="1"/>
</dbReference>
<reference evidence="3" key="2">
    <citation type="submission" date="2016-01" db="EMBL/GenBank/DDBJ databases">
        <title>Draft Genome Sequence of Paenibacillus amylolyticus Heshi-A3 that Was Isolated from Fermented Rice Bran with Aging Salted Mackerel, Which Was Named Heshiko as Traditional Fermented Seafood in Japan.</title>
        <authorList>
            <person name="Akuzawa S."/>
            <person name="Nakagawa J."/>
            <person name="Kanekatsu T."/>
            <person name="Kubota E."/>
            <person name="Ohtake R."/>
            <person name="Suzuki T."/>
            <person name="Kanesaki Y."/>
        </authorList>
    </citation>
    <scope>NUCLEOTIDE SEQUENCE [LARGE SCALE GENOMIC DNA]</scope>
    <source>
        <strain evidence="3">Heshi-A3</strain>
    </source>
</reference>
<name>A0A100VTC2_PAEAM</name>